<accession>A0A5E7V6U3</accession>
<name>A0A5E7V6U3_PSEFL</name>
<dbReference type="Proteomes" id="UP000412311">
    <property type="component" value="Unassembled WGS sequence"/>
</dbReference>
<dbReference type="EMBL" id="CABVJG010000014">
    <property type="protein sequence ID" value="VVQ18719.1"/>
    <property type="molecule type" value="Genomic_DNA"/>
</dbReference>
<proteinExistence type="predicted"/>
<organism evidence="1 2">
    <name type="scientific">Pseudomonas fluorescens</name>
    <dbReference type="NCBI Taxonomy" id="294"/>
    <lineage>
        <taxon>Bacteria</taxon>
        <taxon>Pseudomonadati</taxon>
        <taxon>Pseudomonadota</taxon>
        <taxon>Gammaproteobacteria</taxon>
        <taxon>Pseudomonadales</taxon>
        <taxon>Pseudomonadaceae</taxon>
        <taxon>Pseudomonas</taxon>
    </lineage>
</organism>
<protein>
    <submittedName>
        <fullName evidence="1">Uncharacterized protein</fullName>
    </submittedName>
</protein>
<evidence type="ECO:0000313" key="1">
    <source>
        <dbReference type="EMBL" id="VVQ18719.1"/>
    </source>
</evidence>
<reference evidence="1 2" key="1">
    <citation type="submission" date="2019-09" db="EMBL/GenBank/DDBJ databases">
        <authorList>
            <person name="Chandra G."/>
            <person name="Truman W A."/>
        </authorList>
    </citation>
    <scope>NUCLEOTIDE SEQUENCE [LARGE SCALE GENOMIC DNA]</scope>
    <source>
        <strain evidence="1">PS925</strain>
    </source>
</reference>
<sequence>MGEDEEPMFSVDRDAGEEAGSGAHSLAGYDYQVDISIWLALDLMLGSGLTQMVELEPSSEEDLEAQLADDEPGRVATRVGLDGYTLVVQAKLRSGDAWTVKGISRVLKHGSATRLSAARRLASPTIRYLLVTSAALNGKTRGLAIKRPGSWPNSSGMPASMVKELPAGAAGRVAVIGNLGVEHLIQEIKRLLIERFGVPNSRWIECLCALRDEARLRVRRAGEGRWRREDLAQVIRSHDGYLASSPQLDNYVHPRNWQDLRDAMGSPKYAAIIIGQSGTGKTLATSKLYEELHRENPELTRVPIRSPQQLRDDVTSPPVLYDIEDPWGRYDFDPANRPWNDELSQWLGRARADRMIIATSRRDVAMSSGALKSVDPWVVRLEAEHYGKPERQRLYRTRIDTLPRDVHLLAAGAEQQVLDSLATPLEIEKFFDALRTMGRPQKYGEHAFIGDAIAKAHEQSIELTVVQQIEEREDVRAAAVIWGFLKASDHLSLQMLRNLELNLAESLPAFEKGIMPLVDFFVAARNLRSGAGDVSYYHPRVEAGVEAALKRHSIPVTLALRTLLDVLTDSDGPGEDWGAGIAARIVAAAQRIPELRLLPRRKAAAQIDAWLSDRLLDPSFKLSEYAKLAAAAGSAASNAAEFARYLLHRPDQSFAGMLFWERPEHPDTWYDRLRADRTIAVIAGRYIREMLPNGHDHYSLFFVDDLNRLAPDLTSAYLETAMAIVRYGVTNSCDVIAAGALRDLEGFEPVVDAAIEVLTPTPDEQAETRATHLAIINGVYNSDYAEHLSDNDDGYTAAQFLQAYADRVREVNGWRNLAQHRHAEQLLPYWMRSLMRGADTEPPSNDEVAGAFAAAFGSDEEDALWLIMVKHWDEQYREQLLSRVREGSSLAAVRHAALACVIEKTPDLLPPIADDLRQLGKDERVVELMIDLAHLHDQHKGNGDKHEAAATIALNHLDPELRELCRAAQKSVKEEPQPLSSAAIALLAKPVRSSQSVRALRIRRHLDLPGSARADIEWTLSHSDDHEACVEAIDAAIALGMKDITARALDHRYSHVVAKALLEVGANITAPLPAELLALAHAQGSPVRKALVRLLVAKPHLNHLPVLLHLAHDQWSSSSRSYGEEDEFPIARSAVDAITVVAPLDAEILEKLQEIALGTSDWLVRANLFRIIAAQGGSTFQERLLELAITPGRIRVRRAAARAMLREVQILDSAVISQITVDLLAKREPSIAAMLTLIAACRMDPHERLELARGISANARRRALLLLMLWPAVGPDESSRSAIEQLLPDNHSSLAWVKAGPSEKADDTLIADLGDPDICLEVLDWLNPTDEKP</sequence>
<evidence type="ECO:0000313" key="2">
    <source>
        <dbReference type="Proteomes" id="UP000412311"/>
    </source>
</evidence>
<gene>
    <name evidence="1" type="ORF">PS925_04482</name>
</gene>